<dbReference type="Pfam" id="PF12704">
    <property type="entry name" value="MacB_PCD"/>
    <property type="match status" value="2"/>
</dbReference>
<gene>
    <name evidence="10" type="ORF">GCM10007231_22390</name>
</gene>
<sequence length="858" mass="89470">MFRAALKSLLGRKVRLLMSTFAVVLGVAFVAGTLVFTDTLGRSFTALFASTVGDVVVSPVKADAEEVVAGTPGQGASAPRPSTLPVSLVAKLAKVDGAARADGNVLATSVIVFDKENKPLGTLGAPSLAGNWTGAPAGHGLTGLEIVTGREPRGPGEIVLDAITTTRSGHTIGGDVNVVVGDEVVTTTLVGVADFAEGGSFSGATWVGFETKAAQKLFLPEPDTFHTAWVTAEPGVSQAELRDAVAKVLPEGYEARTGDDVADESASGLLRGISFLTTFLLIFAGISLVVGAFLIVNTFSILVAQRSKELALFRALGASRRQVSASVLLEALVVGIAGSTLGIGLGIVMAMVIRALFGTFGLDLSGQPLVFAPRTFVVAYVVGILVTMTAAGLPARRTTKIAPVQAMRDDVAMPETSLRNRFAGGLVLVALGGLSLWHGLGDDVANAVWYVGGGILAILLGVAAAAPVLCQPFLLAARWFFAELLGTVGHLAGQNSLRNPRRTTATASALMIGLALATTMAIVGDSAKASVDRALAENFRGDYVASNVSGQSFPATVAQEMRKVEGVRDVAALRFAWGQVVLDGEPTPQGFTAAPPGALQGLVGLQRVVGRTTDLRPGEAVLGETYARERGVRVGGRLRSLINSRRVTLKVVGIFADTPVVPFPVVTSPKTFERLKLGDRDNFLIIDVESPSAIVEYRLSQVVAELPTVILQDQSEFAAEQREPIDQMVLMIFALLGLALFIAVLGIVNTLALSIIERTREIGLLRAIGLNRSQLRRMITVESVVIALLGAGLGIGLGVGFGIALMKSLRDEGLEVIAVPWDQLGLFGAVALLVGVLAAVLPARRAARLDVLQAISTA</sequence>
<feature type="domain" description="ABC3 transporter permease C-terminal" evidence="8">
    <location>
        <begin position="282"/>
        <end position="403"/>
    </location>
</feature>
<keyword evidence="11" id="KW-1185">Reference proteome</keyword>
<feature type="transmembrane region" description="Helical" evidence="7">
    <location>
        <begin position="824"/>
        <end position="843"/>
    </location>
</feature>
<dbReference type="InterPro" id="IPR050250">
    <property type="entry name" value="Macrolide_Exporter_MacB"/>
</dbReference>
<keyword evidence="4 7" id="KW-1133">Transmembrane helix</keyword>
<feature type="transmembrane region" description="Helical" evidence="7">
    <location>
        <begin position="730"/>
        <end position="756"/>
    </location>
</feature>
<evidence type="ECO:0000256" key="3">
    <source>
        <dbReference type="ARBA" id="ARBA00022692"/>
    </source>
</evidence>
<keyword evidence="3 7" id="KW-0812">Transmembrane</keyword>
<dbReference type="RefSeq" id="WP_188421782.1">
    <property type="nucleotide sequence ID" value="NZ_BMCK01000003.1"/>
</dbReference>
<proteinExistence type="inferred from homology"/>
<dbReference type="Proteomes" id="UP000630594">
    <property type="component" value="Unassembled WGS sequence"/>
</dbReference>
<dbReference type="InterPro" id="IPR003838">
    <property type="entry name" value="ABC3_permease_C"/>
</dbReference>
<feature type="transmembrane region" description="Helical" evidence="7">
    <location>
        <begin position="325"/>
        <end position="357"/>
    </location>
</feature>
<accession>A0ABQ1QDZ5</accession>
<evidence type="ECO:0000313" key="10">
    <source>
        <dbReference type="EMBL" id="GGD22854.1"/>
    </source>
</evidence>
<comment type="similarity">
    <text evidence="6">Belongs to the ABC-4 integral membrane protein family.</text>
</comment>
<dbReference type="PANTHER" id="PTHR30572:SF4">
    <property type="entry name" value="ABC TRANSPORTER PERMEASE YTRF"/>
    <property type="match status" value="1"/>
</dbReference>
<reference evidence="11" key="1">
    <citation type="journal article" date="2019" name="Int. J. Syst. Evol. Microbiol.">
        <title>The Global Catalogue of Microorganisms (GCM) 10K type strain sequencing project: providing services to taxonomists for standard genome sequencing and annotation.</title>
        <authorList>
            <consortium name="The Broad Institute Genomics Platform"/>
            <consortium name="The Broad Institute Genome Sequencing Center for Infectious Disease"/>
            <person name="Wu L."/>
            <person name="Ma J."/>
        </authorList>
    </citation>
    <scope>NUCLEOTIDE SEQUENCE [LARGE SCALE GENOMIC DNA]</scope>
    <source>
        <strain evidence="11">CCM 7403</strain>
    </source>
</reference>
<evidence type="ECO:0000313" key="11">
    <source>
        <dbReference type="Proteomes" id="UP000630594"/>
    </source>
</evidence>
<feature type="transmembrane region" description="Helical" evidence="7">
    <location>
        <begin position="279"/>
        <end position="304"/>
    </location>
</feature>
<evidence type="ECO:0000256" key="2">
    <source>
        <dbReference type="ARBA" id="ARBA00022475"/>
    </source>
</evidence>
<feature type="transmembrane region" description="Helical" evidence="7">
    <location>
        <begin position="447"/>
        <end position="466"/>
    </location>
</feature>
<feature type="transmembrane region" description="Helical" evidence="7">
    <location>
        <begin position="422"/>
        <end position="441"/>
    </location>
</feature>
<evidence type="ECO:0000256" key="6">
    <source>
        <dbReference type="ARBA" id="ARBA00038076"/>
    </source>
</evidence>
<dbReference type="InterPro" id="IPR025857">
    <property type="entry name" value="MacB_PCD"/>
</dbReference>
<evidence type="ECO:0000259" key="9">
    <source>
        <dbReference type="Pfam" id="PF12704"/>
    </source>
</evidence>
<feature type="domain" description="ABC3 transporter permease C-terminal" evidence="8">
    <location>
        <begin position="734"/>
        <end position="850"/>
    </location>
</feature>
<keyword evidence="5 7" id="KW-0472">Membrane</keyword>
<evidence type="ECO:0000256" key="7">
    <source>
        <dbReference type="SAM" id="Phobius"/>
    </source>
</evidence>
<feature type="domain" description="MacB-like periplasmic core" evidence="9">
    <location>
        <begin position="503"/>
        <end position="693"/>
    </location>
</feature>
<dbReference type="PANTHER" id="PTHR30572">
    <property type="entry name" value="MEMBRANE COMPONENT OF TRANSPORTER-RELATED"/>
    <property type="match status" value="1"/>
</dbReference>
<evidence type="ECO:0000256" key="4">
    <source>
        <dbReference type="ARBA" id="ARBA00022989"/>
    </source>
</evidence>
<comment type="caution">
    <text evidence="10">The sequence shown here is derived from an EMBL/GenBank/DDBJ whole genome shotgun (WGS) entry which is preliminary data.</text>
</comment>
<evidence type="ECO:0000256" key="5">
    <source>
        <dbReference type="ARBA" id="ARBA00023136"/>
    </source>
</evidence>
<organism evidence="10 11">
    <name type="scientific">Nocardioides daphniae</name>
    <dbReference type="NCBI Taxonomy" id="402297"/>
    <lineage>
        <taxon>Bacteria</taxon>
        <taxon>Bacillati</taxon>
        <taxon>Actinomycetota</taxon>
        <taxon>Actinomycetes</taxon>
        <taxon>Propionibacteriales</taxon>
        <taxon>Nocardioidaceae</taxon>
        <taxon>Nocardioides</taxon>
    </lineage>
</organism>
<dbReference type="EMBL" id="BMCK01000003">
    <property type="protein sequence ID" value="GGD22854.1"/>
    <property type="molecule type" value="Genomic_DNA"/>
</dbReference>
<feature type="transmembrane region" description="Helical" evidence="7">
    <location>
        <begin position="505"/>
        <end position="523"/>
    </location>
</feature>
<evidence type="ECO:0000259" key="8">
    <source>
        <dbReference type="Pfam" id="PF02687"/>
    </source>
</evidence>
<dbReference type="Pfam" id="PF02687">
    <property type="entry name" value="FtsX"/>
    <property type="match status" value="2"/>
</dbReference>
<evidence type="ECO:0000256" key="1">
    <source>
        <dbReference type="ARBA" id="ARBA00004651"/>
    </source>
</evidence>
<name>A0ABQ1QDZ5_9ACTN</name>
<feature type="domain" description="MacB-like periplasmic core" evidence="9">
    <location>
        <begin position="17"/>
        <end position="247"/>
    </location>
</feature>
<protein>
    <submittedName>
        <fullName evidence="10">Membrane protein</fullName>
    </submittedName>
</protein>
<feature type="transmembrane region" description="Helical" evidence="7">
    <location>
        <begin position="777"/>
        <end position="804"/>
    </location>
</feature>
<keyword evidence="2" id="KW-1003">Cell membrane</keyword>
<feature type="transmembrane region" description="Helical" evidence="7">
    <location>
        <begin position="377"/>
        <end position="395"/>
    </location>
</feature>
<comment type="subcellular location">
    <subcellularLocation>
        <location evidence="1">Cell membrane</location>
        <topology evidence="1">Multi-pass membrane protein</topology>
    </subcellularLocation>
</comment>